<protein>
    <submittedName>
        <fullName evidence="2">Methyltransferase type 12</fullName>
    </submittedName>
</protein>
<dbReference type="GO" id="GO:0032259">
    <property type="term" value="P:methylation"/>
    <property type="evidence" value="ECO:0007669"/>
    <property type="project" value="UniProtKB-KW"/>
</dbReference>
<dbReference type="HOGENOM" id="CLU_069129_5_0_9"/>
<dbReference type="InterPro" id="IPR050723">
    <property type="entry name" value="CFA/CMAS"/>
</dbReference>
<keyword evidence="2" id="KW-0808">Transferase</keyword>
<evidence type="ECO:0000313" key="3">
    <source>
        <dbReference type="Proteomes" id="UP000000370"/>
    </source>
</evidence>
<dbReference type="Pfam" id="PF13649">
    <property type="entry name" value="Methyltransf_25"/>
    <property type="match status" value="1"/>
</dbReference>
<name>A9KTE1_LACP7</name>
<dbReference type="KEGG" id="cpy:Cphy_3418"/>
<dbReference type="OrthoDB" id="9811589at2"/>
<proteinExistence type="predicted"/>
<keyword evidence="2" id="KW-0489">Methyltransferase</keyword>
<dbReference type="Gene3D" id="2.20.25.110">
    <property type="entry name" value="S-adenosyl-L-methionine-dependent methyltransferases"/>
    <property type="match status" value="1"/>
</dbReference>
<dbReference type="RefSeq" id="WP_012201420.1">
    <property type="nucleotide sequence ID" value="NC_010001.1"/>
</dbReference>
<dbReference type="Proteomes" id="UP000000370">
    <property type="component" value="Chromosome"/>
</dbReference>
<feature type="domain" description="Methyltransferase" evidence="1">
    <location>
        <begin position="41"/>
        <end position="139"/>
    </location>
</feature>
<evidence type="ECO:0000259" key="1">
    <source>
        <dbReference type="Pfam" id="PF13649"/>
    </source>
</evidence>
<dbReference type="GO" id="GO:0008168">
    <property type="term" value="F:methyltransferase activity"/>
    <property type="evidence" value="ECO:0007669"/>
    <property type="project" value="UniProtKB-KW"/>
</dbReference>
<sequence length="275" mass="32519">MQAYTGFAEVYDTFMDNVPYEEWSEYLAGLLKEYGVKDGLVLELGCGTGSITRRLFERGYDMIGIDLSEDMLEIAREKDMDVGYSFDDILYLNQDMREFELYGTVSAVVSICDSMNYITKPEELKQVFRLVNNYLDPQGIFIFDMNTIHKYRDILGETTIAENREDCSFIWENFYHDKEAINQYDITIYKKTEIELEDEELESTTSLYERNLYQRWEETHYQRAYELEEIKALLIEAGMEYVAAYDAMTKNAPSEESERIYIIAREKKQENKFYL</sequence>
<dbReference type="SUPFAM" id="SSF53335">
    <property type="entry name" value="S-adenosyl-L-methionine-dependent methyltransferases"/>
    <property type="match status" value="1"/>
</dbReference>
<reference evidence="3" key="1">
    <citation type="submission" date="2007-11" db="EMBL/GenBank/DDBJ databases">
        <title>Complete genome sequence of Clostridium phytofermentans ISDg.</title>
        <authorList>
            <person name="Leschine S.B."/>
            <person name="Warnick T.A."/>
            <person name="Blanchard J.L."/>
            <person name="Schnell D.J."/>
            <person name="Petit E.L."/>
            <person name="LaTouf W.G."/>
            <person name="Copeland A."/>
            <person name="Lucas S."/>
            <person name="Lapidus A."/>
            <person name="Barry K."/>
            <person name="Glavina del Rio T."/>
            <person name="Dalin E."/>
            <person name="Tice H."/>
            <person name="Pitluck S."/>
            <person name="Kiss H."/>
            <person name="Brettin T."/>
            <person name="Bruce D."/>
            <person name="Detter J.C."/>
            <person name="Han C."/>
            <person name="Kuske C."/>
            <person name="Schmutz J."/>
            <person name="Larimer F."/>
            <person name="Land M."/>
            <person name="Hauser L."/>
            <person name="Kyrpides N."/>
            <person name="Kim E.A."/>
            <person name="Richardson P."/>
        </authorList>
    </citation>
    <scope>NUCLEOTIDE SEQUENCE [LARGE SCALE GENOMIC DNA]</scope>
    <source>
        <strain evidence="3">ATCC 700394 / DSM 18823 / ISDg</strain>
    </source>
</reference>
<accession>A9KTE1</accession>
<dbReference type="InterPro" id="IPR041698">
    <property type="entry name" value="Methyltransf_25"/>
</dbReference>
<dbReference type="InterPro" id="IPR029063">
    <property type="entry name" value="SAM-dependent_MTases_sf"/>
</dbReference>
<dbReference type="AlphaFoldDB" id="A9KTE1"/>
<keyword evidence="3" id="KW-1185">Reference proteome</keyword>
<gene>
    <name evidence="2" type="ordered locus">Cphy_3418</name>
</gene>
<dbReference type="CDD" id="cd02440">
    <property type="entry name" value="AdoMet_MTases"/>
    <property type="match status" value="1"/>
</dbReference>
<dbReference type="STRING" id="357809.Cphy_3418"/>
<dbReference type="PANTHER" id="PTHR43667:SF2">
    <property type="entry name" value="FATTY ACID C-METHYL TRANSFERASE"/>
    <property type="match status" value="1"/>
</dbReference>
<dbReference type="eggNOG" id="COG4976">
    <property type="taxonomic scope" value="Bacteria"/>
</dbReference>
<evidence type="ECO:0000313" key="2">
    <source>
        <dbReference type="EMBL" id="ABX43771.1"/>
    </source>
</evidence>
<dbReference type="EMBL" id="CP000885">
    <property type="protein sequence ID" value="ABX43771.1"/>
    <property type="molecule type" value="Genomic_DNA"/>
</dbReference>
<dbReference type="PANTHER" id="PTHR43667">
    <property type="entry name" value="CYCLOPROPANE-FATTY-ACYL-PHOSPHOLIPID SYNTHASE"/>
    <property type="match status" value="1"/>
</dbReference>
<organism evidence="2 3">
    <name type="scientific">Lachnoclostridium phytofermentans (strain ATCC 700394 / DSM 18823 / ISDg)</name>
    <name type="common">Clostridium phytofermentans</name>
    <dbReference type="NCBI Taxonomy" id="357809"/>
    <lineage>
        <taxon>Bacteria</taxon>
        <taxon>Bacillati</taxon>
        <taxon>Bacillota</taxon>
        <taxon>Clostridia</taxon>
        <taxon>Lachnospirales</taxon>
        <taxon>Lachnospiraceae</taxon>
    </lineage>
</organism>
<dbReference type="Gene3D" id="3.40.50.150">
    <property type="entry name" value="Vaccinia Virus protein VP39"/>
    <property type="match status" value="1"/>
</dbReference>